<keyword evidence="2" id="KW-0813">Transport</keyword>
<dbReference type="GO" id="GO:0016887">
    <property type="term" value="F:ATP hydrolysis activity"/>
    <property type="evidence" value="ECO:0007669"/>
    <property type="project" value="InterPro"/>
</dbReference>
<dbReference type="Proteomes" id="UP000535511">
    <property type="component" value="Unassembled WGS sequence"/>
</dbReference>
<dbReference type="AlphaFoldDB" id="A0A7Y9JAY0"/>
<dbReference type="GO" id="GO:0015658">
    <property type="term" value="F:branched-chain amino acid transmembrane transporter activity"/>
    <property type="evidence" value="ECO:0007669"/>
    <property type="project" value="TreeGrafter"/>
</dbReference>
<gene>
    <name evidence="7" type="ORF">BJZ21_001911</name>
</gene>
<evidence type="ECO:0000313" key="8">
    <source>
        <dbReference type="Proteomes" id="UP000535511"/>
    </source>
</evidence>
<evidence type="ECO:0000256" key="5">
    <source>
        <dbReference type="ARBA" id="ARBA00022970"/>
    </source>
</evidence>
<dbReference type="InterPro" id="IPR003593">
    <property type="entry name" value="AAA+_ATPase"/>
</dbReference>
<dbReference type="GO" id="GO:0015807">
    <property type="term" value="P:L-amino acid transport"/>
    <property type="evidence" value="ECO:0007669"/>
    <property type="project" value="TreeGrafter"/>
</dbReference>
<comment type="caution">
    <text evidence="7">The sequence shown here is derived from an EMBL/GenBank/DDBJ whole genome shotgun (WGS) entry which is preliminary data.</text>
</comment>
<keyword evidence="8" id="KW-1185">Reference proteome</keyword>
<dbReference type="GO" id="GO:0005524">
    <property type="term" value="F:ATP binding"/>
    <property type="evidence" value="ECO:0007669"/>
    <property type="project" value="UniProtKB-KW"/>
</dbReference>
<sequence>MLEVSGVSAGYGRAEVLWDIDLTVKEKEIVALVGPNGAGKTTLLRALSGMVATTAGSISFRGTTVQGRSIEQIVDLGISHVPEGRRLFPGLTVRDNLRLGGWRVKNTDIDRVVEMFPRLGERLGQVAGSMSGGEQQMCAIGRGLMSRPELMMIDELSLGLAPVVVEEIAERLPDIAADGTSILLVEQDVDTALTVAERAYVLETGRIVLSGKAGELLADPRVQESYLGIG</sequence>
<dbReference type="RefSeq" id="WP_179663522.1">
    <property type="nucleotide sequence ID" value="NZ_JACCBG010000001.1"/>
</dbReference>
<protein>
    <submittedName>
        <fullName evidence="7">Branched-chain amino acid transport system ATP-binding protein</fullName>
    </submittedName>
</protein>
<keyword evidence="4 7" id="KW-0067">ATP-binding</keyword>
<evidence type="ECO:0000256" key="3">
    <source>
        <dbReference type="ARBA" id="ARBA00022741"/>
    </source>
</evidence>
<dbReference type="Gene3D" id="3.40.50.300">
    <property type="entry name" value="P-loop containing nucleotide triphosphate hydrolases"/>
    <property type="match status" value="1"/>
</dbReference>
<dbReference type="InterPro" id="IPR027417">
    <property type="entry name" value="P-loop_NTPase"/>
</dbReference>
<name>A0A7Y9JAY0_9ACTN</name>
<dbReference type="InterPro" id="IPR003439">
    <property type="entry name" value="ABC_transporter-like_ATP-bd"/>
</dbReference>
<evidence type="ECO:0000259" key="6">
    <source>
        <dbReference type="PROSITE" id="PS50893"/>
    </source>
</evidence>
<comment type="similarity">
    <text evidence="1">Belongs to the ABC transporter superfamily.</text>
</comment>
<dbReference type="SMART" id="SM00382">
    <property type="entry name" value="AAA"/>
    <property type="match status" value="1"/>
</dbReference>
<keyword evidence="3" id="KW-0547">Nucleotide-binding</keyword>
<accession>A0A7Y9JAY0</accession>
<dbReference type="SUPFAM" id="SSF52540">
    <property type="entry name" value="P-loop containing nucleoside triphosphate hydrolases"/>
    <property type="match status" value="1"/>
</dbReference>
<dbReference type="Pfam" id="PF00005">
    <property type="entry name" value="ABC_tran"/>
    <property type="match status" value="1"/>
</dbReference>
<feature type="domain" description="ABC transporter" evidence="6">
    <location>
        <begin position="2"/>
        <end position="229"/>
    </location>
</feature>
<proteinExistence type="inferred from homology"/>
<dbReference type="InterPro" id="IPR052156">
    <property type="entry name" value="BCAA_Transport_ATP-bd_LivF"/>
</dbReference>
<dbReference type="PANTHER" id="PTHR43820">
    <property type="entry name" value="HIGH-AFFINITY BRANCHED-CHAIN AMINO ACID TRANSPORT ATP-BINDING PROTEIN LIVF"/>
    <property type="match status" value="1"/>
</dbReference>
<keyword evidence="5" id="KW-0029">Amino-acid transport</keyword>
<evidence type="ECO:0000256" key="2">
    <source>
        <dbReference type="ARBA" id="ARBA00022448"/>
    </source>
</evidence>
<reference evidence="7 8" key="1">
    <citation type="submission" date="2020-07" db="EMBL/GenBank/DDBJ databases">
        <title>Sequencing the genomes of 1000 actinobacteria strains.</title>
        <authorList>
            <person name="Klenk H.-P."/>
        </authorList>
    </citation>
    <scope>NUCLEOTIDE SEQUENCE [LARGE SCALE GENOMIC DNA]</scope>
    <source>
        <strain evidence="7 8">DSM 21350</strain>
    </source>
</reference>
<organism evidence="7 8">
    <name type="scientific">Nocardioides panaciterrulae</name>
    <dbReference type="NCBI Taxonomy" id="661492"/>
    <lineage>
        <taxon>Bacteria</taxon>
        <taxon>Bacillati</taxon>
        <taxon>Actinomycetota</taxon>
        <taxon>Actinomycetes</taxon>
        <taxon>Propionibacteriales</taxon>
        <taxon>Nocardioidaceae</taxon>
        <taxon>Nocardioides</taxon>
    </lineage>
</organism>
<dbReference type="CDD" id="cd03224">
    <property type="entry name" value="ABC_TM1139_LivF_branched"/>
    <property type="match status" value="1"/>
</dbReference>
<evidence type="ECO:0000256" key="1">
    <source>
        <dbReference type="ARBA" id="ARBA00005417"/>
    </source>
</evidence>
<dbReference type="PROSITE" id="PS50893">
    <property type="entry name" value="ABC_TRANSPORTER_2"/>
    <property type="match status" value="1"/>
</dbReference>
<evidence type="ECO:0000256" key="4">
    <source>
        <dbReference type="ARBA" id="ARBA00022840"/>
    </source>
</evidence>
<dbReference type="EMBL" id="JACCBG010000001">
    <property type="protein sequence ID" value="NYD41828.1"/>
    <property type="molecule type" value="Genomic_DNA"/>
</dbReference>
<evidence type="ECO:0000313" key="7">
    <source>
        <dbReference type="EMBL" id="NYD41828.1"/>
    </source>
</evidence>
<dbReference type="PANTHER" id="PTHR43820:SF4">
    <property type="entry name" value="HIGH-AFFINITY BRANCHED-CHAIN AMINO ACID TRANSPORT ATP-BINDING PROTEIN LIVF"/>
    <property type="match status" value="1"/>
</dbReference>